<gene>
    <name evidence="9" type="ORF">RDWZM_005039</name>
</gene>
<keyword evidence="10" id="KW-1185">Reference proteome</keyword>
<dbReference type="EMBL" id="JAPWDV010000002">
    <property type="protein sequence ID" value="KAJ6219227.1"/>
    <property type="molecule type" value="Genomic_DNA"/>
</dbReference>
<evidence type="ECO:0000256" key="7">
    <source>
        <dbReference type="ARBA" id="ARBA00023136"/>
    </source>
</evidence>
<reference evidence="9" key="1">
    <citation type="submission" date="2022-12" db="EMBL/GenBank/DDBJ databases">
        <title>Genome assemblies of Blomia tropicalis.</title>
        <authorList>
            <person name="Cui Y."/>
        </authorList>
    </citation>
    <scope>NUCLEOTIDE SEQUENCE</scope>
    <source>
        <tissue evidence="9">Adult mites</tissue>
    </source>
</reference>
<dbReference type="InterPro" id="IPR008166">
    <property type="entry name" value="Glyco_transf_92"/>
</dbReference>
<comment type="similarity">
    <text evidence="2 8">Belongs to the glycosyltransferase 92 family.</text>
</comment>
<accession>A0A9Q0M7Y4</accession>
<keyword evidence="5" id="KW-0812">Transmembrane</keyword>
<dbReference type="Pfam" id="PF01697">
    <property type="entry name" value="Glyco_transf_92"/>
    <property type="match status" value="1"/>
</dbReference>
<protein>
    <recommendedName>
        <fullName evidence="8">Glycosyltransferase family 92 protein</fullName>
        <ecNumber evidence="8">2.4.1.-</ecNumber>
    </recommendedName>
</protein>
<evidence type="ECO:0000313" key="10">
    <source>
        <dbReference type="Proteomes" id="UP001142055"/>
    </source>
</evidence>
<feature type="non-terminal residue" evidence="9">
    <location>
        <position position="247"/>
    </location>
</feature>
<keyword evidence="7" id="KW-0472">Membrane</keyword>
<keyword evidence="3 8" id="KW-0328">Glycosyltransferase</keyword>
<evidence type="ECO:0000256" key="1">
    <source>
        <dbReference type="ARBA" id="ARBA00004167"/>
    </source>
</evidence>
<keyword evidence="6" id="KW-1133">Transmembrane helix</keyword>
<sequence length="247" mass="29041">MIPQAVSLQSTNDCNQLKENVTNVLRIIYEPSLPTNLSINEPRIGVCVQALRFGTYDVSVRLIEWLEMVRILGAERGFIDWRPISLPGNQPNVDSLYNLWAFELGEKFWPFELVELNDCLYRNLYRYDFIAVFDIDEMILPKKVYTWQQLIQSVEKNLTPTTLMSKAYYYNLHSHVCEVFRDKERNSQPIPDYLYMMQHTYRSYPYSKWSNIKCFHKTSHISAIHNHSPIECVGNKVCQGLEIDKSK</sequence>
<name>A0A9Q0M7Y4_BLOTA</name>
<evidence type="ECO:0000256" key="8">
    <source>
        <dbReference type="RuleBase" id="RU366017"/>
    </source>
</evidence>
<evidence type="ECO:0000256" key="4">
    <source>
        <dbReference type="ARBA" id="ARBA00022679"/>
    </source>
</evidence>
<evidence type="ECO:0000256" key="2">
    <source>
        <dbReference type="ARBA" id="ARBA00007647"/>
    </source>
</evidence>
<evidence type="ECO:0000256" key="5">
    <source>
        <dbReference type="ARBA" id="ARBA00022692"/>
    </source>
</evidence>
<dbReference type="PANTHER" id="PTHR21461:SF83">
    <property type="entry name" value="GLYCOSYLTRANSFERASE FAMILY 92 PROTEIN"/>
    <property type="match status" value="1"/>
</dbReference>
<comment type="caution">
    <text evidence="9">The sequence shown here is derived from an EMBL/GenBank/DDBJ whole genome shotgun (WGS) entry which is preliminary data.</text>
</comment>
<comment type="subcellular location">
    <subcellularLocation>
        <location evidence="1">Membrane</location>
        <topology evidence="1">Single-pass membrane protein</topology>
    </subcellularLocation>
</comment>
<evidence type="ECO:0000256" key="3">
    <source>
        <dbReference type="ARBA" id="ARBA00022676"/>
    </source>
</evidence>
<dbReference type="GO" id="GO:0016757">
    <property type="term" value="F:glycosyltransferase activity"/>
    <property type="evidence" value="ECO:0007669"/>
    <property type="project" value="UniProtKB-UniRule"/>
</dbReference>
<dbReference type="EC" id="2.4.1.-" evidence="8"/>
<dbReference type="AlphaFoldDB" id="A0A9Q0M7Y4"/>
<dbReference type="PANTHER" id="PTHR21461">
    <property type="entry name" value="GLYCOSYLTRANSFERASE FAMILY 92 PROTEIN"/>
    <property type="match status" value="1"/>
</dbReference>
<proteinExistence type="inferred from homology"/>
<dbReference type="Proteomes" id="UP001142055">
    <property type="component" value="Chromosome 2"/>
</dbReference>
<evidence type="ECO:0000313" key="9">
    <source>
        <dbReference type="EMBL" id="KAJ6219227.1"/>
    </source>
</evidence>
<organism evidence="9 10">
    <name type="scientific">Blomia tropicalis</name>
    <name type="common">Mite</name>
    <dbReference type="NCBI Taxonomy" id="40697"/>
    <lineage>
        <taxon>Eukaryota</taxon>
        <taxon>Metazoa</taxon>
        <taxon>Ecdysozoa</taxon>
        <taxon>Arthropoda</taxon>
        <taxon>Chelicerata</taxon>
        <taxon>Arachnida</taxon>
        <taxon>Acari</taxon>
        <taxon>Acariformes</taxon>
        <taxon>Sarcoptiformes</taxon>
        <taxon>Astigmata</taxon>
        <taxon>Glycyphagoidea</taxon>
        <taxon>Echimyopodidae</taxon>
        <taxon>Blomia</taxon>
    </lineage>
</organism>
<dbReference type="GO" id="GO:0016020">
    <property type="term" value="C:membrane"/>
    <property type="evidence" value="ECO:0007669"/>
    <property type="project" value="UniProtKB-SubCell"/>
</dbReference>
<evidence type="ECO:0000256" key="6">
    <source>
        <dbReference type="ARBA" id="ARBA00022989"/>
    </source>
</evidence>
<dbReference type="GO" id="GO:0005737">
    <property type="term" value="C:cytoplasm"/>
    <property type="evidence" value="ECO:0007669"/>
    <property type="project" value="TreeGrafter"/>
</dbReference>
<keyword evidence="4 8" id="KW-0808">Transferase</keyword>